<reference evidence="2" key="1">
    <citation type="journal article" date="2011" name="Proc. Natl. Acad. Sci. U.S.A.">
        <title>Genomic insights into the physiology and ecology of the marine filamentous cyanobacterium Lyngbya majuscula.</title>
        <authorList>
            <person name="Jones A.C."/>
            <person name="Monroe E.A."/>
            <person name="Podell S."/>
            <person name="Hess W.R."/>
            <person name="Klages S."/>
            <person name="Esquenazi E."/>
            <person name="Niessen S."/>
            <person name="Hoover H."/>
            <person name="Rothmann M."/>
            <person name="Lasken R.S."/>
            <person name="Yates J.R.III."/>
            <person name="Reinhardt R."/>
            <person name="Kube M."/>
            <person name="Burkart M.D."/>
            <person name="Allen E.E."/>
            <person name="Dorrestein P.C."/>
            <person name="Gerwick W.H."/>
            <person name="Gerwick L."/>
        </authorList>
    </citation>
    <scope>NUCLEOTIDE SEQUENCE [LARGE SCALE GENOMIC DNA]</scope>
    <source>
        <strain evidence="2">3L</strain>
    </source>
</reference>
<dbReference type="EMBL" id="GL890971">
    <property type="protein sequence ID" value="EGJ28950.1"/>
    <property type="molecule type" value="Genomic_DNA"/>
</dbReference>
<evidence type="ECO:0000313" key="2">
    <source>
        <dbReference type="Proteomes" id="UP000003959"/>
    </source>
</evidence>
<dbReference type="HOGENOM" id="CLU_2683834_0_0_3"/>
<sequence length="74" mass="8135">MWGVGCGVWGIGNRESGIGNREHCPPARDESVRFELDVGCVRGGLAIMFNLVGSVEIVRPVTHRKGWVERAGWD</sequence>
<name>F4Y2V6_9CYAN</name>
<evidence type="ECO:0000313" key="1">
    <source>
        <dbReference type="EMBL" id="EGJ28950.1"/>
    </source>
</evidence>
<gene>
    <name evidence="1" type="ORF">LYNGBM3L_69880</name>
</gene>
<dbReference type="Proteomes" id="UP000003959">
    <property type="component" value="Unassembled WGS sequence"/>
</dbReference>
<dbReference type="AlphaFoldDB" id="F4Y2V6"/>
<organism evidence="1 2">
    <name type="scientific">Moorena producens 3L</name>
    <dbReference type="NCBI Taxonomy" id="489825"/>
    <lineage>
        <taxon>Bacteria</taxon>
        <taxon>Bacillati</taxon>
        <taxon>Cyanobacteriota</taxon>
        <taxon>Cyanophyceae</taxon>
        <taxon>Coleofasciculales</taxon>
        <taxon>Coleofasciculaceae</taxon>
        <taxon>Moorena</taxon>
    </lineage>
</organism>
<accession>F4Y2V6</accession>
<proteinExistence type="predicted"/>
<keyword evidence="2" id="KW-1185">Reference proteome</keyword>
<protein>
    <submittedName>
        <fullName evidence="1">Uncharacterized protein</fullName>
    </submittedName>
</protein>